<feature type="coiled-coil region" evidence="1">
    <location>
        <begin position="225"/>
        <end position="275"/>
    </location>
</feature>
<evidence type="ECO:0000313" key="5">
    <source>
        <dbReference type="Proteomes" id="UP001642409"/>
    </source>
</evidence>
<evidence type="ECO:0000313" key="3">
    <source>
        <dbReference type="EMBL" id="CAI9912779.1"/>
    </source>
</evidence>
<feature type="region of interest" description="Disordered" evidence="2">
    <location>
        <begin position="300"/>
        <end position="319"/>
    </location>
</feature>
<feature type="compositionally biased region" description="Polar residues" evidence="2">
    <location>
        <begin position="304"/>
        <end position="319"/>
    </location>
</feature>
<evidence type="ECO:0000256" key="2">
    <source>
        <dbReference type="SAM" id="MobiDB-lite"/>
    </source>
</evidence>
<keyword evidence="5" id="KW-1185">Reference proteome</keyword>
<proteinExistence type="predicted"/>
<comment type="caution">
    <text evidence="3">The sequence shown here is derived from an EMBL/GenBank/DDBJ whole genome shotgun (WGS) entry which is preliminary data.</text>
</comment>
<reference evidence="3" key="1">
    <citation type="submission" date="2023-06" db="EMBL/GenBank/DDBJ databases">
        <authorList>
            <person name="Kurt Z."/>
        </authorList>
    </citation>
    <scope>NUCLEOTIDE SEQUENCE</scope>
</reference>
<organism evidence="3">
    <name type="scientific">Hexamita inflata</name>
    <dbReference type="NCBI Taxonomy" id="28002"/>
    <lineage>
        <taxon>Eukaryota</taxon>
        <taxon>Metamonada</taxon>
        <taxon>Diplomonadida</taxon>
        <taxon>Hexamitidae</taxon>
        <taxon>Hexamitinae</taxon>
        <taxon>Hexamita</taxon>
    </lineage>
</organism>
<evidence type="ECO:0000256" key="1">
    <source>
        <dbReference type="SAM" id="Coils"/>
    </source>
</evidence>
<name>A0AA86N570_9EUKA</name>
<dbReference type="AlphaFoldDB" id="A0AA86N570"/>
<dbReference type="EMBL" id="CATOUU010000003">
    <property type="protein sequence ID" value="CAI9912779.1"/>
    <property type="molecule type" value="Genomic_DNA"/>
</dbReference>
<evidence type="ECO:0000313" key="4">
    <source>
        <dbReference type="EMBL" id="CAL5998729.1"/>
    </source>
</evidence>
<protein>
    <submittedName>
        <fullName evidence="4">Hypothetical_protein</fullName>
    </submittedName>
</protein>
<accession>A0AA86N570</accession>
<gene>
    <name evidence="4" type="ORF">HINF_LOCUS15879</name>
    <name evidence="3" type="ORF">HINF_LOCUS424</name>
</gene>
<dbReference type="EMBL" id="CAXDID020000038">
    <property type="protein sequence ID" value="CAL5998729.1"/>
    <property type="molecule type" value="Genomic_DNA"/>
</dbReference>
<sequence>MHSCLELACRRLNIYEDELYDHSSELLIQRATRLQRAVNLEMQKIQQFGLTECEQLVFPDLSSTQRYKNQVQAKSLIEDVVRTKQLQDRIDRREAYRAAHPQILPRPVVVSEFRRKQAVSTPVMIENANQFENVDIQFNYQPNQPLKKNRDPKYVTQFQNQLNGIIKSIDSDLQKDKTQHLKVTYRTRTWSDKRNTVQTQQTEQMQQTQQRIVLFTKQSESNLNKSNINKQNQIMNNSLNNLTRQTKTRLNREIEEKRRNNVKKLQQNKQKNKSEIIAEQSYQCAKQRAQSCKLEKRMAEIPGQINNSPVNTGQNSKNK</sequence>
<reference evidence="4 5" key="2">
    <citation type="submission" date="2024-07" db="EMBL/GenBank/DDBJ databases">
        <authorList>
            <person name="Akdeniz Z."/>
        </authorList>
    </citation>
    <scope>NUCLEOTIDE SEQUENCE [LARGE SCALE GENOMIC DNA]</scope>
</reference>
<keyword evidence="1" id="KW-0175">Coiled coil</keyword>
<dbReference type="Proteomes" id="UP001642409">
    <property type="component" value="Unassembled WGS sequence"/>
</dbReference>